<dbReference type="InterPro" id="IPR052550">
    <property type="entry name" value="Pyrimidine_5'-ntase_YjjG"/>
</dbReference>
<dbReference type="Proteomes" id="UP000823918">
    <property type="component" value="Unassembled WGS sequence"/>
</dbReference>
<sequence length="245" mass="27554">MAYYHCLLFDVDGTLLDFSASEQAALKETFEHYGFERKKEMQARYAEINASLWAALERGEIKQDKLVIQRFEMLFQEFQVKAKPAEVNEFYLSQLAARADAFEGVQELLQELAEVATLAVVTNGVERVQKKRLEQAGLTKYFDGFFISSKVGATKPSRKIFDAALRELGVENREKVLMIGDSVKADIVGGKNAGLATCWCNFSGQDSAGTVKATYTIEHLQELMNIVMEPEELVNVGNPEKRHQI</sequence>
<dbReference type="InterPro" id="IPR011951">
    <property type="entry name" value="HAD-SF_hydro_IA_YjjG/PynA"/>
</dbReference>
<organism evidence="1 2">
    <name type="scientific">Candidatus Ruthenibacterium merdavium</name>
    <dbReference type="NCBI Taxonomy" id="2838752"/>
    <lineage>
        <taxon>Bacteria</taxon>
        <taxon>Bacillati</taxon>
        <taxon>Bacillota</taxon>
        <taxon>Clostridia</taxon>
        <taxon>Eubacteriales</taxon>
        <taxon>Oscillospiraceae</taxon>
        <taxon>Ruthenibacterium</taxon>
    </lineage>
</organism>
<proteinExistence type="predicted"/>
<dbReference type="GO" id="GO:0008253">
    <property type="term" value="F:5'-nucleotidase activity"/>
    <property type="evidence" value="ECO:0007669"/>
    <property type="project" value="InterPro"/>
</dbReference>
<gene>
    <name evidence="1" type="ORF">H9698_09880</name>
</gene>
<dbReference type="NCBIfam" id="NF006976">
    <property type="entry name" value="PRK09449.1"/>
    <property type="match status" value="1"/>
</dbReference>
<dbReference type="PRINTS" id="PR00413">
    <property type="entry name" value="HADHALOGNASE"/>
</dbReference>
<dbReference type="InterPro" id="IPR041492">
    <property type="entry name" value="HAD_2"/>
</dbReference>
<dbReference type="SFLD" id="SFLDG01135">
    <property type="entry name" value="C1.5.6:_HAD__Beta-PGM__Phospha"/>
    <property type="match status" value="1"/>
</dbReference>
<dbReference type="AlphaFoldDB" id="A0A9D2Q6W5"/>
<dbReference type="NCBIfam" id="TIGR01549">
    <property type="entry name" value="HAD-SF-IA-v1"/>
    <property type="match status" value="1"/>
</dbReference>
<accession>A0A9D2Q6W5</accession>
<dbReference type="SFLD" id="SFLDS00003">
    <property type="entry name" value="Haloacid_Dehalogenase"/>
    <property type="match status" value="1"/>
</dbReference>
<evidence type="ECO:0000313" key="2">
    <source>
        <dbReference type="Proteomes" id="UP000823918"/>
    </source>
</evidence>
<dbReference type="NCBIfam" id="TIGR01509">
    <property type="entry name" value="HAD-SF-IA-v3"/>
    <property type="match status" value="1"/>
</dbReference>
<dbReference type="PANTHER" id="PTHR47478:SF1">
    <property type="entry name" value="PYRIMIDINE 5'-NUCLEOTIDASE YJJG"/>
    <property type="match status" value="1"/>
</dbReference>
<dbReference type="SFLD" id="SFLDG01129">
    <property type="entry name" value="C1.5:_HAD__Beta-PGM__Phosphata"/>
    <property type="match status" value="1"/>
</dbReference>
<name>A0A9D2Q6W5_9FIRM</name>
<dbReference type="InterPro" id="IPR023214">
    <property type="entry name" value="HAD_sf"/>
</dbReference>
<evidence type="ECO:0000313" key="1">
    <source>
        <dbReference type="EMBL" id="HJC73084.1"/>
    </source>
</evidence>
<dbReference type="Pfam" id="PF13419">
    <property type="entry name" value="HAD_2"/>
    <property type="match status" value="1"/>
</dbReference>
<protein>
    <submittedName>
        <fullName evidence="1">YjjG family noncanonical pyrimidine nucleotidase</fullName>
    </submittedName>
</protein>
<comment type="caution">
    <text evidence="1">The sequence shown here is derived from an EMBL/GenBank/DDBJ whole genome shotgun (WGS) entry which is preliminary data.</text>
</comment>
<reference evidence="1" key="2">
    <citation type="submission" date="2021-04" db="EMBL/GenBank/DDBJ databases">
        <authorList>
            <person name="Gilroy R."/>
        </authorList>
    </citation>
    <scope>NUCLEOTIDE SEQUENCE</scope>
    <source>
        <strain evidence="1">5933</strain>
    </source>
</reference>
<dbReference type="Gene3D" id="3.40.50.1000">
    <property type="entry name" value="HAD superfamily/HAD-like"/>
    <property type="match status" value="1"/>
</dbReference>
<dbReference type="SUPFAM" id="SSF56784">
    <property type="entry name" value="HAD-like"/>
    <property type="match status" value="1"/>
</dbReference>
<dbReference type="NCBIfam" id="TIGR02254">
    <property type="entry name" value="YjjG_YfnB"/>
    <property type="match status" value="1"/>
</dbReference>
<reference evidence="1" key="1">
    <citation type="journal article" date="2021" name="PeerJ">
        <title>Extensive microbial diversity within the chicken gut microbiome revealed by metagenomics and culture.</title>
        <authorList>
            <person name="Gilroy R."/>
            <person name="Ravi A."/>
            <person name="Getino M."/>
            <person name="Pursley I."/>
            <person name="Horton D.L."/>
            <person name="Alikhan N.F."/>
            <person name="Baker D."/>
            <person name="Gharbi K."/>
            <person name="Hall N."/>
            <person name="Watson M."/>
            <person name="Adriaenssens E.M."/>
            <person name="Foster-Nyarko E."/>
            <person name="Jarju S."/>
            <person name="Secka A."/>
            <person name="Antonio M."/>
            <person name="Oren A."/>
            <person name="Chaudhuri R.R."/>
            <person name="La Ragione R."/>
            <person name="Hildebrand F."/>
            <person name="Pallen M.J."/>
        </authorList>
    </citation>
    <scope>NUCLEOTIDE SEQUENCE</scope>
    <source>
        <strain evidence="1">5933</strain>
    </source>
</reference>
<dbReference type="EMBL" id="DWWA01000051">
    <property type="protein sequence ID" value="HJC73084.1"/>
    <property type="molecule type" value="Genomic_DNA"/>
</dbReference>
<dbReference type="InterPro" id="IPR006439">
    <property type="entry name" value="HAD-SF_hydro_IA"/>
</dbReference>
<dbReference type="PANTHER" id="PTHR47478">
    <property type="match status" value="1"/>
</dbReference>
<dbReference type="InterPro" id="IPR036412">
    <property type="entry name" value="HAD-like_sf"/>
</dbReference>
<dbReference type="InterPro" id="IPR023198">
    <property type="entry name" value="PGP-like_dom2"/>
</dbReference>
<dbReference type="Gene3D" id="1.10.150.240">
    <property type="entry name" value="Putative phosphatase, domain 2"/>
    <property type="match status" value="1"/>
</dbReference>